<accession>A0A6A3CCJ9</accession>
<dbReference type="InterPro" id="IPR002401">
    <property type="entry name" value="Cyt_P450_E_grp-I"/>
</dbReference>
<dbReference type="GO" id="GO:0020037">
    <property type="term" value="F:heme binding"/>
    <property type="evidence" value="ECO:0007669"/>
    <property type="project" value="InterPro"/>
</dbReference>
<dbReference type="InterPro" id="IPR036396">
    <property type="entry name" value="Cyt_P450_sf"/>
</dbReference>
<dbReference type="EMBL" id="VEPZ02000422">
    <property type="protein sequence ID" value="KAE8725451.1"/>
    <property type="molecule type" value="Genomic_DNA"/>
</dbReference>
<dbReference type="PRINTS" id="PR00463">
    <property type="entry name" value="EP450I"/>
</dbReference>
<keyword evidence="10" id="KW-1133">Transmembrane helix</keyword>
<evidence type="ECO:0000256" key="10">
    <source>
        <dbReference type="SAM" id="Phobius"/>
    </source>
</evidence>
<evidence type="ECO:0000256" key="2">
    <source>
        <dbReference type="ARBA" id="ARBA00010617"/>
    </source>
</evidence>
<reference evidence="11" key="1">
    <citation type="submission" date="2019-09" db="EMBL/GenBank/DDBJ databases">
        <title>Draft genome information of white flower Hibiscus syriacus.</title>
        <authorList>
            <person name="Kim Y.-M."/>
        </authorList>
    </citation>
    <scope>NUCLEOTIDE SEQUENCE [LARGE SCALE GENOMIC DNA]</scope>
    <source>
        <strain evidence="11">YM2019G1</strain>
    </source>
</reference>
<evidence type="ECO:0000256" key="5">
    <source>
        <dbReference type="ARBA" id="ARBA00023002"/>
    </source>
</evidence>
<dbReference type="FunFam" id="1.10.630.10:FF:000043">
    <property type="entry name" value="Cytochrome P450 99A2"/>
    <property type="match status" value="1"/>
</dbReference>
<evidence type="ECO:0000256" key="6">
    <source>
        <dbReference type="ARBA" id="ARBA00023004"/>
    </source>
</evidence>
<dbReference type="PRINTS" id="PR00385">
    <property type="entry name" value="P450"/>
</dbReference>
<dbReference type="GO" id="GO:0004497">
    <property type="term" value="F:monooxygenase activity"/>
    <property type="evidence" value="ECO:0007669"/>
    <property type="project" value="UniProtKB-KW"/>
</dbReference>
<keyword evidence="6 8" id="KW-0408">Iron</keyword>
<dbReference type="InterPro" id="IPR017972">
    <property type="entry name" value="Cyt_P450_CS"/>
</dbReference>
<dbReference type="GO" id="GO:0005506">
    <property type="term" value="F:iron ion binding"/>
    <property type="evidence" value="ECO:0007669"/>
    <property type="project" value="InterPro"/>
</dbReference>
<gene>
    <name evidence="11" type="ORF">F3Y22_tig00008706pilonHSYRG00012</name>
</gene>
<evidence type="ECO:0000256" key="1">
    <source>
        <dbReference type="ARBA" id="ARBA00001971"/>
    </source>
</evidence>
<dbReference type="Proteomes" id="UP000436088">
    <property type="component" value="Unassembled WGS sequence"/>
</dbReference>
<evidence type="ECO:0000256" key="9">
    <source>
        <dbReference type="RuleBase" id="RU000461"/>
    </source>
</evidence>
<dbReference type="CDD" id="cd11072">
    <property type="entry name" value="CYP71-like"/>
    <property type="match status" value="1"/>
</dbReference>
<organism evidence="11 12">
    <name type="scientific">Hibiscus syriacus</name>
    <name type="common">Rose of Sharon</name>
    <dbReference type="NCBI Taxonomy" id="106335"/>
    <lineage>
        <taxon>Eukaryota</taxon>
        <taxon>Viridiplantae</taxon>
        <taxon>Streptophyta</taxon>
        <taxon>Embryophyta</taxon>
        <taxon>Tracheophyta</taxon>
        <taxon>Spermatophyta</taxon>
        <taxon>Magnoliopsida</taxon>
        <taxon>eudicotyledons</taxon>
        <taxon>Gunneridae</taxon>
        <taxon>Pentapetalae</taxon>
        <taxon>rosids</taxon>
        <taxon>malvids</taxon>
        <taxon>Malvales</taxon>
        <taxon>Malvaceae</taxon>
        <taxon>Malvoideae</taxon>
        <taxon>Hibiscus</taxon>
    </lineage>
</organism>
<evidence type="ECO:0000313" key="12">
    <source>
        <dbReference type="Proteomes" id="UP000436088"/>
    </source>
</evidence>
<evidence type="ECO:0000256" key="7">
    <source>
        <dbReference type="ARBA" id="ARBA00023033"/>
    </source>
</evidence>
<evidence type="ECO:0000256" key="4">
    <source>
        <dbReference type="ARBA" id="ARBA00022723"/>
    </source>
</evidence>
<dbReference type="GO" id="GO:0016705">
    <property type="term" value="F:oxidoreductase activity, acting on paired donors, with incorporation or reduction of molecular oxygen"/>
    <property type="evidence" value="ECO:0007669"/>
    <property type="project" value="InterPro"/>
</dbReference>
<comment type="similarity">
    <text evidence="2 9">Belongs to the cytochrome P450 family.</text>
</comment>
<evidence type="ECO:0000313" key="11">
    <source>
        <dbReference type="EMBL" id="KAE8725451.1"/>
    </source>
</evidence>
<keyword evidence="10" id="KW-0472">Membrane</keyword>
<dbReference type="Gene3D" id="1.10.630.10">
    <property type="entry name" value="Cytochrome P450"/>
    <property type="match status" value="1"/>
</dbReference>
<dbReference type="PANTHER" id="PTHR47955:SF8">
    <property type="entry name" value="CYTOCHROME P450 71D11-LIKE"/>
    <property type="match status" value="1"/>
</dbReference>
<evidence type="ECO:0000256" key="3">
    <source>
        <dbReference type="ARBA" id="ARBA00022617"/>
    </source>
</evidence>
<protein>
    <submittedName>
        <fullName evidence="11">Cytochrome P450 71D10</fullName>
    </submittedName>
</protein>
<keyword evidence="4 8" id="KW-0479">Metal-binding</keyword>
<dbReference type="InterPro" id="IPR001128">
    <property type="entry name" value="Cyt_P450"/>
</dbReference>
<feature type="transmembrane region" description="Helical" evidence="10">
    <location>
        <begin position="6"/>
        <end position="24"/>
    </location>
</feature>
<dbReference type="SUPFAM" id="SSF48264">
    <property type="entry name" value="Cytochrome P450"/>
    <property type="match status" value="1"/>
</dbReference>
<name>A0A6A3CCJ9_HIBSY</name>
<feature type="binding site" description="axial binding residue" evidence="8">
    <location>
        <position position="442"/>
    </location>
    <ligand>
        <name>heme</name>
        <dbReference type="ChEBI" id="CHEBI:30413"/>
    </ligand>
    <ligandPart>
        <name>Fe</name>
        <dbReference type="ChEBI" id="CHEBI:18248"/>
    </ligandPart>
</feature>
<dbReference type="PROSITE" id="PS00086">
    <property type="entry name" value="CYTOCHROME_P450"/>
    <property type="match status" value="1"/>
</dbReference>
<comment type="cofactor">
    <cofactor evidence="1 8">
        <name>heme</name>
        <dbReference type="ChEBI" id="CHEBI:30413"/>
    </cofactor>
</comment>
<proteinExistence type="inferred from homology"/>
<keyword evidence="5 9" id="KW-0560">Oxidoreductase</keyword>
<dbReference type="PANTHER" id="PTHR47955">
    <property type="entry name" value="CYTOCHROME P450 FAMILY 71 PROTEIN"/>
    <property type="match status" value="1"/>
</dbReference>
<dbReference type="AlphaFoldDB" id="A0A6A3CCJ9"/>
<keyword evidence="7 9" id="KW-0503">Monooxygenase</keyword>
<keyword evidence="3 8" id="KW-0349">Heme</keyword>
<evidence type="ECO:0000256" key="8">
    <source>
        <dbReference type="PIRSR" id="PIRSR602401-1"/>
    </source>
</evidence>
<keyword evidence="10" id="KW-0812">Transmembrane</keyword>
<comment type="caution">
    <text evidence="11">The sequence shown here is derived from an EMBL/GenBank/DDBJ whole genome shotgun (WGS) entry which is preliminary data.</text>
</comment>
<keyword evidence="12" id="KW-1185">Reference proteome</keyword>
<dbReference type="Pfam" id="PF00067">
    <property type="entry name" value="p450"/>
    <property type="match status" value="1"/>
</dbReference>
<sequence length="503" mass="57282">MELQFPCVPLLFTIGFLFITVRILKISAKANRKNLNKLPPGPWKLPLIGNLLQLMTSSPHHTLRDLSNKYGPLMHLQLGEVPTIVVSSAKIAEEVLKTNDIVFSHRPRVLACEVMSYNRKGIIFTPHGKYWKQMRKICTMELLSPSRVHSFRSIRTQEVTDFVKSIASNQGSAVNLSDKIFSLSYGITERAAFGKKSKGQEEFMRIIKEIAKLSGAFCLADMYPSSEVLKLISGTRIKVDKLHRDSDKILENIVNEHKEKINKGDHHEAYLVDVLLQLQQRGDLEFPLGNESIKAVMKDMFGAGSETSATTIEWAMSELLRNPTLLKQAQNEVRSVLGENATSLNEDKIHELKFLRLIVKETLRLHPPALLIIRQCAENCVINGYDVAAKTKVLINAWAMQRDPCYWNDADQFRPQRFYENSMDFRGTNFEYIPFGAGRRICPGILFAMPSIELPLASLLYHFDWKLPNQMRFEDLDMTESFGITARRKNDSLLIPIPYLSVN</sequence>